<accession>A0AC34F4F2</accession>
<protein>
    <submittedName>
        <fullName evidence="2">Uncharacterized protein</fullName>
    </submittedName>
</protein>
<reference evidence="2" key="1">
    <citation type="submission" date="2022-11" db="UniProtKB">
        <authorList>
            <consortium name="WormBaseParasite"/>
        </authorList>
    </citation>
    <scope>IDENTIFICATION</scope>
</reference>
<evidence type="ECO:0000313" key="2">
    <source>
        <dbReference type="WBParaSite" id="ES5_v2.g11940.t1"/>
    </source>
</evidence>
<sequence length="483" mass="56620">MDNSIKNIKEMIGSYFDGKGRLLLGKGLERLRVRFTQLWLSETGCFWNDGKDCGYHLGNILKQRSQHRIYNLRKLQNGMLEKWDLSVLISAAKNLNMPDYEFNVALKNLQHLRNCSSHVSSYGLSIDEFFEYKNEIYQILLTFGADDHTIDLEMNEIWDDMFYQFHDQYTRKHSRPRFTFLKKRIYPDVDLLFNQFSVVIFHEASCIIFTETPVSLIDCSPATLFTVTAEMKNEYGLKSYVLIGAAILPYANRSSYFSLFKAIRKELFTPLDFNKEMLFDRPSDASYAAMKVFKTSFPIIKFCYTYYTKRIMDALFSLSIPLDATTDHEFMLLMGSSFLPFSDQEIFIHRFKNYICNKFQQCFPLTCRDIVEFLDCLPFGFNYFEFGGSITTKVCDQIDTEILLVPCYDELREMMLEKIAKGSYNILCGHFGSTNPEYNNADMQIELAKSSLMQTQQSDYCFTQYRNSTPYHFFMCPKLYKLF</sequence>
<proteinExistence type="predicted"/>
<evidence type="ECO:0000313" key="1">
    <source>
        <dbReference type="Proteomes" id="UP000887579"/>
    </source>
</evidence>
<name>A0AC34F4F2_9BILA</name>
<organism evidence="1 2">
    <name type="scientific">Panagrolaimus sp. ES5</name>
    <dbReference type="NCBI Taxonomy" id="591445"/>
    <lineage>
        <taxon>Eukaryota</taxon>
        <taxon>Metazoa</taxon>
        <taxon>Ecdysozoa</taxon>
        <taxon>Nematoda</taxon>
        <taxon>Chromadorea</taxon>
        <taxon>Rhabditida</taxon>
        <taxon>Tylenchina</taxon>
        <taxon>Panagrolaimomorpha</taxon>
        <taxon>Panagrolaimoidea</taxon>
        <taxon>Panagrolaimidae</taxon>
        <taxon>Panagrolaimus</taxon>
    </lineage>
</organism>
<dbReference type="WBParaSite" id="ES5_v2.g11940.t1">
    <property type="protein sequence ID" value="ES5_v2.g11940.t1"/>
    <property type="gene ID" value="ES5_v2.g11940"/>
</dbReference>
<dbReference type="Proteomes" id="UP000887579">
    <property type="component" value="Unplaced"/>
</dbReference>